<reference evidence="1" key="1">
    <citation type="submission" date="2021-03" db="EMBL/GenBank/DDBJ databases">
        <title>Chromosome level genome of the anhydrobiotic midge Polypedilum vanderplanki.</title>
        <authorList>
            <person name="Yoshida Y."/>
            <person name="Kikawada T."/>
            <person name="Gusev O."/>
        </authorList>
    </citation>
    <scope>NUCLEOTIDE SEQUENCE</scope>
    <source>
        <strain evidence="1">NIAS01</strain>
        <tissue evidence="1">Whole body or cell culture</tissue>
    </source>
</reference>
<gene>
    <name evidence="1" type="ORF">PVAND_016106</name>
</gene>
<accession>A0A9J6BEM5</accession>
<comment type="caution">
    <text evidence="1">The sequence shown here is derived from an EMBL/GenBank/DDBJ whole genome shotgun (WGS) entry which is preliminary data.</text>
</comment>
<evidence type="ECO:0000313" key="1">
    <source>
        <dbReference type="EMBL" id="KAG5668154.1"/>
    </source>
</evidence>
<proteinExistence type="predicted"/>
<protein>
    <submittedName>
        <fullName evidence="1">Uncharacterized protein</fullName>
    </submittedName>
</protein>
<dbReference type="Proteomes" id="UP001107558">
    <property type="component" value="Chromosome 4"/>
</dbReference>
<dbReference type="EMBL" id="JADBJN010000004">
    <property type="protein sequence ID" value="KAG5668154.1"/>
    <property type="molecule type" value="Genomic_DNA"/>
</dbReference>
<keyword evidence="2" id="KW-1185">Reference proteome</keyword>
<name>A0A9J6BEM5_POLVA</name>
<organism evidence="1 2">
    <name type="scientific">Polypedilum vanderplanki</name>
    <name type="common">Sleeping chironomid midge</name>
    <dbReference type="NCBI Taxonomy" id="319348"/>
    <lineage>
        <taxon>Eukaryota</taxon>
        <taxon>Metazoa</taxon>
        <taxon>Ecdysozoa</taxon>
        <taxon>Arthropoda</taxon>
        <taxon>Hexapoda</taxon>
        <taxon>Insecta</taxon>
        <taxon>Pterygota</taxon>
        <taxon>Neoptera</taxon>
        <taxon>Endopterygota</taxon>
        <taxon>Diptera</taxon>
        <taxon>Nematocera</taxon>
        <taxon>Chironomoidea</taxon>
        <taxon>Chironomidae</taxon>
        <taxon>Chironominae</taxon>
        <taxon>Polypedilum</taxon>
        <taxon>Polypedilum</taxon>
    </lineage>
</organism>
<evidence type="ECO:0000313" key="2">
    <source>
        <dbReference type="Proteomes" id="UP001107558"/>
    </source>
</evidence>
<sequence length="127" mass="14351">MKILFIFCFDCIGFNHICQSTSDETLKSDNEFLLVYKSTKKLIDVIAENPKADLDQLILNELLDVARSLALEDTNFIPSDFRASQSAACTALRRQISTLKAELLNIRSKINSLTFQLQSSTTFSFSF</sequence>
<dbReference type="AlphaFoldDB" id="A0A9J6BEM5"/>